<evidence type="ECO:0000313" key="5">
    <source>
        <dbReference type="WBParaSite" id="jg17788.1"/>
    </source>
</evidence>
<feature type="transmembrane region" description="Helical" evidence="2">
    <location>
        <begin position="90"/>
        <end position="112"/>
    </location>
</feature>
<dbReference type="InterPro" id="IPR002213">
    <property type="entry name" value="UDP_glucos_trans"/>
</dbReference>
<keyword evidence="2" id="KW-1133">Transmembrane helix</keyword>
<evidence type="ECO:0000256" key="1">
    <source>
        <dbReference type="ARBA" id="ARBA00022679"/>
    </source>
</evidence>
<name>A0A915DCJ9_9BILA</name>
<dbReference type="PANTHER" id="PTHR45757">
    <property type="entry name" value="PROTEIN CBG23364-RELATED"/>
    <property type="match status" value="1"/>
</dbReference>
<dbReference type="AlphaFoldDB" id="A0A915DCJ9"/>
<evidence type="ECO:0000259" key="3">
    <source>
        <dbReference type="SMART" id="SM01017"/>
    </source>
</evidence>
<dbReference type="SUPFAM" id="SSF53756">
    <property type="entry name" value="UDP-Glycosyltransferase/glycogen phosphorylase"/>
    <property type="match status" value="1"/>
</dbReference>
<dbReference type="InterPro" id="IPR014752">
    <property type="entry name" value="Arrestin-like_C"/>
</dbReference>
<dbReference type="Gene3D" id="1.20.1250.20">
    <property type="entry name" value="MFS general substrate transporter like domains"/>
    <property type="match status" value="1"/>
</dbReference>
<dbReference type="Gene3D" id="2.60.40.640">
    <property type="match status" value="1"/>
</dbReference>
<evidence type="ECO:0000256" key="2">
    <source>
        <dbReference type="SAM" id="Phobius"/>
    </source>
</evidence>
<feature type="transmembrane region" description="Helical" evidence="2">
    <location>
        <begin position="358"/>
        <end position="376"/>
    </location>
</feature>
<protein>
    <submittedName>
        <fullName evidence="5">Glucuronosyltransferase</fullName>
    </submittedName>
</protein>
<feature type="transmembrane region" description="Helical" evidence="2">
    <location>
        <begin position="27"/>
        <end position="49"/>
    </location>
</feature>
<reference evidence="5" key="1">
    <citation type="submission" date="2022-11" db="UniProtKB">
        <authorList>
            <consortium name="WormBaseParasite"/>
        </authorList>
    </citation>
    <scope>IDENTIFICATION</scope>
</reference>
<keyword evidence="2" id="KW-0472">Membrane</keyword>
<keyword evidence="2" id="KW-0812">Transmembrane</keyword>
<dbReference type="Gene3D" id="3.40.50.2000">
    <property type="entry name" value="Glycogen Phosphorylase B"/>
    <property type="match status" value="2"/>
</dbReference>
<feature type="transmembrane region" description="Helical" evidence="2">
    <location>
        <begin position="198"/>
        <end position="217"/>
    </location>
</feature>
<dbReference type="InterPro" id="IPR014756">
    <property type="entry name" value="Ig_E-set"/>
</dbReference>
<dbReference type="GO" id="GO:0008194">
    <property type="term" value="F:UDP-glycosyltransferase activity"/>
    <property type="evidence" value="ECO:0007669"/>
    <property type="project" value="InterPro"/>
</dbReference>
<organism evidence="4 5">
    <name type="scientific">Ditylenchus dipsaci</name>
    <dbReference type="NCBI Taxonomy" id="166011"/>
    <lineage>
        <taxon>Eukaryota</taxon>
        <taxon>Metazoa</taxon>
        <taxon>Ecdysozoa</taxon>
        <taxon>Nematoda</taxon>
        <taxon>Chromadorea</taxon>
        <taxon>Rhabditida</taxon>
        <taxon>Tylenchina</taxon>
        <taxon>Tylenchomorpha</taxon>
        <taxon>Sphaerularioidea</taxon>
        <taxon>Anguinidae</taxon>
        <taxon>Anguininae</taxon>
        <taxon>Ditylenchus</taxon>
    </lineage>
</organism>
<dbReference type="InterPro" id="IPR036259">
    <property type="entry name" value="MFS_trans_sf"/>
</dbReference>
<dbReference type="GO" id="GO:0016020">
    <property type="term" value="C:membrane"/>
    <property type="evidence" value="ECO:0007669"/>
    <property type="project" value="TreeGrafter"/>
</dbReference>
<keyword evidence="4" id="KW-1185">Reference proteome</keyword>
<dbReference type="SUPFAM" id="SSF103473">
    <property type="entry name" value="MFS general substrate transporter"/>
    <property type="match status" value="2"/>
</dbReference>
<dbReference type="Proteomes" id="UP000887574">
    <property type="component" value="Unplaced"/>
</dbReference>
<dbReference type="Pfam" id="PF00201">
    <property type="entry name" value="UDPGT"/>
    <property type="match status" value="1"/>
</dbReference>
<feature type="transmembrane region" description="Helical" evidence="2">
    <location>
        <begin position="290"/>
        <end position="310"/>
    </location>
</feature>
<dbReference type="SMART" id="SM01017">
    <property type="entry name" value="Arrestin_C"/>
    <property type="match status" value="1"/>
</dbReference>
<feature type="transmembrane region" description="Helical" evidence="2">
    <location>
        <begin position="396"/>
        <end position="416"/>
    </location>
</feature>
<feature type="transmembrane region" description="Helical" evidence="2">
    <location>
        <begin position="124"/>
        <end position="146"/>
    </location>
</feature>
<feature type="transmembrane region" description="Helical" evidence="2">
    <location>
        <begin position="322"/>
        <end position="346"/>
    </location>
</feature>
<evidence type="ECO:0000313" key="4">
    <source>
        <dbReference type="Proteomes" id="UP000887574"/>
    </source>
</evidence>
<keyword evidence="1" id="KW-0808">Transferase</keyword>
<dbReference type="SUPFAM" id="SSF81296">
    <property type="entry name" value="E set domains"/>
    <property type="match status" value="1"/>
</dbReference>
<feature type="transmembrane region" description="Helical" evidence="2">
    <location>
        <begin position="166"/>
        <end position="186"/>
    </location>
</feature>
<dbReference type="WBParaSite" id="jg17788.1">
    <property type="protein sequence ID" value="jg17788.1"/>
    <property type="gene ID" value="jg17788"/>
</dbReference>
<dbReference type="Pfam" id="PF02752">
    <property type="entry name" value="Arrestin_C"/>
    <property type="match status" value="1"/>
</dbReference>
<accession>A0A915DCJ9</accession>
<feature type="domain" description="Arrestin C-terminal-like" evidence="3">
    <location>
        <begin position="895"/>
        <end position="1025"/>
    </location>
</feature>
<dbReference type="InterPro" id="IPR011022">
    <property type="entry name" value="Arrestin_C-like"/>
</dbReference>
<sequence>MLRKQVDESLSIAAEPKDLWFHHRFRYFILLLGFLCTTSISANMGAFNFTVICMISSPNVITQEPELLSYLPNNLSSTLDYYYLEHDRNVMMWSLALGTLLSTLPFSCTTMLSPLLLCTCTLDTFCCSGFCSDTIIVSSAGVAYAADFAAMGMLCSKWASLTQYGLFLSVVSSYSPASSLITNSVSSQLCVSKHGWPMVYYSFSAVGVLIAFLWLYFYNDQPCTNPFVSSLELERINRGKDIAHVNTSKFVPYKDKVFLRKNQDDILQLAECGCSWLTLPSNCLFPQSTILFPRLLLVAVFFAPAGGAFYKCAMFSSRQYSHFVMANIQINKCIAMFLSPALMAVFVTDVNDADQWKIIFILFGVLCLLANTLFCFTATDEPAEFTKITSSRRKSIMYISGKMMKLLILTVSFGIITTGNAYKILVFNPILSQSHTLLLRRLADTLAKDGNHDVTIWEPEYFRSVDELDPPKLAKRVVVRDLLVGRSISKEDMTSKMGQLARVSFEPVSLRQKINMLTFFNQIITNACEALLNRTDILEQLKQEKFDAFIGSPITLCGSGVSRLIGIPTHIVFATGPLMDHTSSVIGLPAPTSFVPSVSEISYYTDKLNFVQRFTNLVMSGFNYVFFSLASQSITHLFRTNYGPDFPTMDEICRDSALILVNTDELVEFPRPIYHNVIFIGGFGATQKGKQSDHVPLSSPYDLELEKGDLGIVYFSLGTNVQTSMLPEVFRQNLVDTFATFTAYHFILKVDQQDKFTQQLAKQSSNIFTTHWAHKPGFWPILEPNCLLVMVATTVSFFGDQLHNAKLAERNGWGLSVDKTKIMDGTQDFQQTIQMVLNNQSFTTNARRTKRLIDTKPFSSNEKLLKHIKFLELNNGQLPELMNEGRMLGIMQFYNWDIIAMLASLPNRNILPGQSFKVNIRLRNHCSAKICKIQFSLIQIARYCFIGAGSTTSCQCVAAESIKVSIRSFSESIHNCSLSIPSSIVPSFDNCVLIHVEYVLKNVIYFKGLLAKNISCEIPVVVSNSGR</sequence>
<proteinExistence type="predicted"/>